<dbReference type="EMBL" id="JAVREO010000031">
    <property type="protein sequence ID" value="MDT0270709.1"/>
    <property type="molecule type" value="Genomic_DNA"/>
</dbReference>
<protein>
    <submittedName>
        <fullName evidence="3">DUF4247 domain-containing protein</fullName>
    </submittedName>
</protein>
<comment type="caution">
    <text evidence="3">The sequence shown here is derived from an EMBL/GenBank/DDBJ whole genome shotgun (WGS) entry which is preliminary data.</text>
</comment>
<name>A0ABU2K1R2_9ACTN</name>
<dbReference type="InterPro" id="IPR025341">
    <property type="entry name" value="DUF4247"/>
</dbReference>
<keyword evidence="4" id="KW-1185">Reference proteome</keyword>
<dbReference type="Pfam" id="PF14042">
    <property type="entry name" value="DUF4247"/>
    <property type="match status" value="1"/>
</dbReference>
<dbReference type="RefSeq" id="WP_311670771.1">
    <property type="nucleotide sequence ID" value="NZ_JAVREO010000031.1"/>
</dbReference>
<evidence type="ECO:0000256" key="2">
    <source>
        <dbReference type="SAM" id="SignalP"/>
    </source>
</evidence>
<proteinExistence type="predicted"/>
<gene>
    <name evidence="3" type="ORF">RM844_31000</name>
</gene>
<feature type="region of interest" description="Disordered" evidence="1">
    <location>
        <begin position="121"/>
        <end position="143"/>
    </location>
</feature>
<feature type="signal peptide" evidence="2">
    <location>
        <begin position="1"/>
        <end position="27"/>
    </location>
</feature>
<evidence type="ECO:0000313" key="3">
    <source>
        <dbReference type="EMBL" id="MDT0270709.1"/>
    </source>
</evidence>
<feature type="compositionally biased region" description="Gly residues" evidence="1">
    <location>
        <begin position="134"/>
        <end position="143"/>
    </location>
</feature>
<keyword evidence="2" id="KW-0732">Signal</keyword>
<sequence>MTSHTPSRRQRRAAVPALTLAIGLLLAACGGDSSPDAPRRWIADTYQRGTGSDIYLDSANGPSRVADAIDDETSAEDRITSNGEVFLRYDDAIVAVTPQLPGGSRIEIEDYRRGVQRWHSSVGHRWSASQGDSFRGGGPGSGK</sequence>
<evidence type="ECO:0000313" key="4">
    <source>
        <dbReference type="Proteomes" id="UP001183410"/>
    </source>
</evidence>
<reference evidence="4" key="1">
    <citation type="submission" date="2023-07" db="EMBL/GenBank/DDBJ databases">
        <title>30 novel species of actinomycetes from the DSMZ collection.</title>
        <authorList>
            <person name="Nouioui I."/>
        </authorList>
    </citation>
    <scope>NUCLEOTIDE SEQUENCE [LARGE SCALE GENOMIC DNA]</scope>
    <source>
        <strain evidence="4">DSM 44915</strain>
    </source>
</reference>
<feature type="chain" id="PRO_5045331590" evidence="2">
    <location>
        <begin position="28"/>
        <end position="143"/>
    </location>
</feature>
<accession>A0ABU2K1R2</accession>
<evidence type="ECO:0000256" key="1">
    <source>
        <dbReference type="SAM" id="MobiDB-lite"/>
    </source>
</evidence>
<organism evidence="3 4">
    <name type="scientific">Streptomyces chisholmiae</name>
    <dbReference type="NCBI Taxonomy" id="3075540"/>
    <lineage>
        <taxon>Bacteria</taxon>
        <taxon>Bacillati</taxon>
        <taxon>Actinomycetota</taxon>
        <taxon>Actinomycetes</taxon>
        <taxon>Kitasatosporales</taxon>
        <taxon>Streptomycetaceae</taxon>
        <taxon>Streptomyces</taxon>
    </lineage>
</organism>
<dbReference type="Proteomes" id="UP001183410">
    <property type="component" value="Unassembled WGS sequence"/>
</dbReference>